<dbReference type="GO" id="GO:0030955">
    <property type="term" value="F:potassium ion binding"/>
    <property type="evidence" value="ECO:0007669"/>
    <property type="project" value="InterPro"/>
</dbReference>
<dbReference type="SUPFAM" id="SSF51621">
    <property type="entry name" value="Phosphoenolpyruvate/pyruvate domain"/>
    <property type="match status" value="1"/>
</dbReference>
<dbReference type="Gene3D" id="3.40.1380.20">
    <property type="entry name" value="Pyruvate kinase, C-terminal domain"/>
    <property type="match status" value="1"/>
</dbReference>
<keyword evidence="11 13" id="KW-0324">Glycolysis</keyword>
<protein>
    <recommendedName>
        <fullName evidence="4 13">Pyruvate kinase</fullName>
        <ecNumber evidence="4 13">2.7.1.40</ecNumber>
    </recommendedName>
</protein>
<dbReference type="PRINTS" id="PR01050">
    <property type="entry name" value="PYRUVTKNASE"/>
</dbReference>
<keyword evidence="10 13" id="KW-0460">Magnesium</keyword>
<dbReference type="InterPro" id="IPR036918">
    <property type="entry name" value="Pyrv_Knase_C_sf"/>
</dbReference>
<dbReference type="UniPathway" id="UPA00109">
    <property type="reaction ID" value="UER00188"/>
</dbReference>
<dbReference type="RefSeq" id="XP_067066489.1">
    <property type="nucleotide sequence ID" value="XM_067212766.1"/>
</dbReference>
<evidence type="ECO:0000256" key="12">
    <source>
        <dbReference type="ARBA" id="ARBA00023317"/>
    </source>
</evidence>
<evidence type="ECO:0000256" key="1">
    <source>
        <dbReference type="ARBA" id="ARBA00001958"/>
    </source>
</evidence>
<name>A0A1J4MA69_9CRYT</name>
<dbReference type="GO" id="GO:0000287">
    <property type="term" value="F:magnesium ion binding"/>
    <property type="evidence" value="ECO:0007669"/>
    <property type="project" value="InterPro"/>
</dbReference>
<evidence type="ECO:0000259" key="14">
    <source>
        <dbReference type="Pfam" id="PF00224"/>
    </source>
</evidence>
<keyword evidence="6" id="KW-0479">Metal-binding</keyword>
<feature type="domain" description="Pyruvate kinase C-terminal" evidence="15">
    <location>
        <begin position="409"/>
        <end position="522"/>
    </location>
</feature>
<dbReference type="Pfam" id="PF02887">
    <property type="entry name" value="PK_C"/>
    <property type="match status" value="1"/>
</dbReference>
<dbReference type="Proteomes" id="UP000186804">
    <property type="component" value="Unassembled WGS sequence"/>
</dbReference>
<dbReference type="GO" id="GO:0004743">
    <property type="term" value="F:pyruvate kinase activity"/>
    <property type="evidence" value="ECO:0007669"/>
    <property type="project" value="UniProtKB-EC"/>
</dbReference>
<dbReference type="EMBL" id="LRBS01000124">
    <property type="protein sequence ID" value="OII71121.1"/>
    <property type="molecule type" value="Genomic_DNA"/>
</dbReference>
<evidence type="ECO:0000259" key="15">
    <source>
        <dbReference type="Pfam" id="PF02887"/>
    </source>
</evidence>
<dbReference type="InterPro" id="IPR040442">
    <property type="entry name" value="Pyrv_kinase-like_dom_sf"/>
</dbReference>
<evidence type="ECO:0000256" key="10">
    <source>
        <dbReference type="ARBA" id="ARBA00022842"/>
    </source>
</evidence>
<proteinExistence type="inferred from homology"/>
<comment type="similarity">
    <text evidence="3 13">Belongs to the pyruvate kinase family.</text>
</comment>
<keyword evidence="12 16" id="KW-0670">Pyruvate</keyword>
<dbReference type="InterPro" id="IPR015795">
    <property type="entry name" value="Pyrv_Knase_C"/>
</dbReference>
<organism evidence="16 17">
    <name type="scientific">Cryptosporidium andersoni</name>
    <dbReference type="NCBI Taxonomy" id="117008"/>
    <lineage>
        <taxon>Eukaryota</taxon>
        <taxon>Sar</taxon>
        <taxon>Alveolata</taxon>
        <taxon>Apicomplexa</taxon>
        <taxon>Conoidasida</taxon>
        <taxon>Coccidia</taxon>
        <taxon>Eucoccidiorida</taxon>
        <taxon>Eimeriorina</taxon>
        <taxon>Cryptosporidiidae</taxon>
        <taxon>Cryptosporidium</taxon>
    </lineage>
</organism>
<dbReference type="PANTHER" id="PTHR11817">
    <property type="entry name" value="PYRUVATE KINASE"/>
    <property type="match status" value="1"/>
</dbReference>
<keyword evidence="9" id="KW-0067">ATP-binding</keyword>
<dbReference type="SUPFAM" id="SSF52935">
    <property type="entry name" value="PK C-terminal domain-like"/>
    <property type="match status" value="1"/>
</dbReference>
<evidence type="ECO:0000256" key="7">
    <source>
        <dbReference type="ARBA" id="ARBA00022741"/>
    </source>
</evidence>
<comment type="cofactor">
    <cofactor evidence="1">
        <name>K(+)</name>
        <dbReference type="ChEBI" id="CHEBI:29103"/>
    </cofactor>
</comment>
<dbReference type="InterPro" id="IPR001697">
    <property type="entry name" value="Pyr_Knase"/>
</dbReference>
<reference evidence="16 17" key="1">
    <citation type="submission" date="2016-10" db="EMBL/GenBank/DDBJ databases">
        <title>Reductive evolution of mitochondrial metabolism and differential evolution of invasion-related proteins in Cryptosporidium.</title>
        <authorList>
            <person name="Liu S."/>
            <person name="Roellig D.M."/>
            <person name="Guo Y."/>
            <person name="Li N."/>
            <person name="Frace M.A."/>
            <person name="Tang K."/>
            <person name="Zhang L."/>
            <person name="Feng Y."/>
            <person name="Xiao L."/>
        </authorList>
    </citation>
    <scope>NUCLEOTIDE SEQUENCE [LARGE SCALE GENOMIC DNA]</scope>
    <source>
        <strain evidence="16">30847</strain>
    </source>
</reference>
<keyword evidence="7" id="KW-0547">Nucleotide-binding</keyword>
<evidence type="ECO:0000256" key="11">
    <source>
        <dbReference type="ARBA" id="ARBA00023152"/>
    </source>
</evidence>
<dbReference type="Pfam" id="PF00224">
    <property type="entry name" value="PK"/>
    <property type="match status" value="1"/>
</dbReference>
<evidence type="ECO:0000313" key="16">
    <source>
        <dbReference type="EMBL" id="OII71121.1"/>
    </source>
</evidence>
<dbReference type="NCBIfam" id="TIGR01064">
    <property type="entry name" value="pyruv_kin"/>
    <property type="match status" value="1"/>
</dbReference>
<dbReference type="SUPFAM" id="SSF50800">
    <property type="entry name" value="PK beta-barrel domain-like"/>
    <property type="match status" value="1"/>
</dbReference>
<dbReference type="FunFam" id="2.40.33.10:FF:000001">
    <property type="entry name" value="Pyruvate kinase"/>
    <property type="match status" value="1"/>
</dbReference>
<comment type="caution">
    <text evidence="16">The sequence shown here is derived from an EMBL/GenBank/DDBJ whole genome shotgun (WGS) entry which is preliminary data.</text>
</comment>
<sequence length="525" mass="56499">MYIPSRLNRLASTSTVMSCTLGKATCLRMDKICSPLCDEDVTQRKTQIVCTIGPSSSDVETLIGLIDRGMSVARLNFSHGDHESHHKTLLNIREAAAARPHNTVAIMLDTKGPEIRTGMLENGQPITLRTGQMLKIITNYSFVGNSECISCSYNLLPKSVQVGSNILIADGSLTAQVVEIGEDYVNTKVMCNATIGERKNMNLPGCKVNLPILSEKDKHDIVDFALRYGLDFIALSFVQSAADVQLCRQIIAEHVDCSTNPIPLKIISKIENLEGVINFDSICAESDGIMVARGDLGMEIPPEKIFVAQKCMITKCNIAGKPVVTATQMLESMIKNNRPTRAEMTDVANAVLDGSDCVMLSGETANGTFPLEAVNVMARVCAQAETCIDYSVLYHAIHASVPKPVAVPEAVACAAVESAHDLNAKIIIVITETGNTAQLISKYRPEHTIVACTAKPEVARSLKIARGVKTYVLNSILHSDGVISNALSLAKEEGLIESGEFAIAVHGVKEGCPGTCNLMKVVKCP</sequence>
<dbReference type="AlphaFoldDB" id="A0A1J4MA69"/>
<keyword evidence="17" id="KW-1185">Reference proteome</keyword>
<dbReference type="InterPro" id="IPR015806">
    <property type="entry name" value="Pyrv_Knase_insert_dom_sf"/>
</dbReference>
<comment type="catalytic activity">
    <reaction evidence="13">
        <text>pyruvate + ATP = phosphoenolpyruvate + ADP + H(+)</text>
        <dbReference type="Rhea" id="RHEA:18157"/>
        <dbReference type="ChEBI" id="CHEBI:15361"/>
        <dbReference type="ChEBI" id="CHEBI:15378"/>
        <dbReference type="ChEBI" id="CHEBI:30616"/>
        <dbReference type="ChEBI" id="CHEBI:58702"/>
        <dbReference type="ChEBI" id="CHEBI:456216"/>
        <dbReference type="EC" id="2.7.1.40"/>
    </reaction>
</comment>
<dbReference type="GO" id="GO:0016301">
    <property type="term" value="F:kinase activity"/>
    <property type="evidence" value="ECO:0007669"/>
    <property type="project" value="UniProtKB-KW"/>
</dbReference>
<keyword evidence="8 13" id="KW-0418">Kinase</keyword>
<accession>A0A1J4MA69</accession>
<dbReference type="Gene3D" id="2.40.33.10">
    <property type="entry name" value="PK beta-barrel domain-like"/>
    <property type="match status" value="1"/>
</dbReference>
<evidence type="ECO:0000256" key="13">
    <source>
        <dbReference type="RuleBase" id="RU000504"/>
    </source>
</evidence>
<comment type="pathway">
    <text evidence="2 13">Carbohydrate degradation; glycolysis; pyruvate from D-glyceraldehyde 3-phosphate: step 5/5.</text>
</comment>
<evidence type="ECO:0000256" key="4">
    <source>
        <dbReference type="ARBA" id="ARBA00012142"/>
    </source>
</evidence>
<keyword evidence="5 13" id="KW-0808">Transferase</keyword>
<dbReference type="OrthoDB" id="108365at2759"/>
<evidence type="ECO:0000256" key="6">
    <source>
        <dbReference type="ARBA" id="ARBA00022723"/>
    </source>
</evidence>
<dbReference type="NCBIfam" id="NF004978">
    <property type="entry name" value="PRK06354.1"/>
    <property type="match status" value="1"/>
</dbReference>
<dbReference type="NCBIfam" id="NF004491">
    <property type="entry name" value="PRK05826.1"/>
    <property type="match status" value="1"/>
</dbReference>
<evidence type="ECO:0000313" key="17">
    <source>
        <dbReference type="Proteomes" id="UP000186804"/>
    </source>
</evidence>
<dbReference type="Gene3D" id="3.20.20.60">
    <property type="entry name" value="Phosphoenolpyruvate-binding domains"/>
    <property type="match status" value="1"/>
</dbReference>
<dbReference type="SMR" id="A0A1J4MA69"/>
<dbReference type="GeneID" id="92366721"/>
<dbReference type="InterPro" id="IPR018209">
    <property type="entry name" value="Pyrv_Knase_AS"/>
</dbReference>
<dbReference type="InterPro" id="IPR015793">
    <property type="entry name" value="Pyrv_Knase_brl"/>
</dbReference>
<gene>
    <name evidence="16" type="ORF">cand_025370</name>
</gene>
<evidence type="ECO:0000256" key="9">
    <source>
        <dbReference type="ARBA" id="ARBA00022840"/>
    </source>
</evidence>
<evidence type="ECO:0000256" key="3">
    <source>
        <dbReference type="ARBA" id="ARBA00008663"/>
    </source>
</evidence>
<evidence type="ECO:0000256" key="2">
    <source>
        <dbReference type="ARBA" id="ARBA00004997"/>
    </source>
</evidence>
<dbReference type="EC" id="2.7.1.40" evidence="4 13"/>
<feature type="domain" description="Pyruvate kinase barrel" evidence="14">
    <location>
        <begin position="44"/>
        <end position="374"/>
    </location>
</feature>
<dbReference type="InterPro" id="IPR015813">
    <property type="entry name" value="Pyrv/PenolPyrv_kinase-like_dom"/>
</dbReference>
<dbReference type="InterPro" id="IPR011037">
    <property type="entry name" value="Pyrv_Knase-like_insert_dom_sf"/>
</dbReference>
<dbReference type="PROSITE" id="PS00110">
    <property type="entry name" value="PYRUVATE_KINASE"/>
    <property type="match status" value="1"/>
</dbReference>
<evidence type="ECO:0000256" key="5">
    <source>
        <dbReference type="ARBA" id="ARBA00022679"/>
    </source>
</evidence>
<evidence type="ECO:0000256" key="8">
    <source>
        <dbReference type="ARBA" id="ARBA00022777"/>
    </source>
</evidence>
<dbReference type="GO" id="GO:0005524">
    <property type="term" value="F:ATP binding"/>
    <property type="evidence" value="ECO:0007669"/>
    <property type="project" value="UniProtKB-KW"/>
</dbReference>
<dbReference type="VEuPathDB" id="CryptoDB:cand_025370"/>